<keyword evidence="8" id="KW-1185">Reference proteome</keyword>
<dbReference type="GO" id="GO:0005509">
    <property type="term" value="F:calcium ion binding"/>
    <property type="evidence" value="ECO:0007669"/>
    <property type="project" value="InterPro"/>
</dbReference>
<dbReference type="PANTHER" id="PTHR23048">
    <property type="entry name" value="MYOSIN LIGHT CHAIN 1, 3"/>
    <property type="match status" value="1"/>
</dbReference>
<evidence type="ECO:0000256" key="4">
    <source>
        <dbReference type="ARBA" id="ARBA00022837"/>
    </source>
</evidence>
<dbReference type="GO" id="GO:0016460">
    <property type="term" value="C:myosin II complex"/>
    <property type="evidence" value="ECO:0007669"/>
    <property type="project" value="TreeGrafter"/>
</dbReference>
<feature type="domain" description="EF-hand" evidence="6">
    <location>
        <begin position="135"/>
        <end position="166"/>
    </location>
</feature>
<dbReference type="PROSITE" id="PS50222">
    <property type="entry name" value="EF_HAND_2"/>
    <property type="match status" value="4"/>
</dbReference>
<name>A0AAN8IHR6_9EURO</name>
<dbReference type="FunFam" id="1.10.238.10:FF:000181">
    <property type="entry name" value="CALML5 isoform 1"/>
    <property type="match status" value="1"/>
</dbReference>
<organism evidence="7 8">
    <name type="scientific">Knufia fluminis</name>
    <dbReference type="NCBI Taxonomy" id="191047"/>
    <lineage>
        <taxon>Eukaryota</taxon>
        <taxon>Fungi</taxon>
        <taxon>Dikarya</taxon>
        <taxon>Ascomycota</taxon>
        <taxon>Pezizomycotina</taxon>
        <taxon>Eurotiomycetes</taxon>
        <taxon>Chaetothyriomycetidae</taxon>
        <taxon>Chaetothyriales</taxon>
        <taxon>Trichomeriaceae</taxon>
        <taxon>Knufia</taxon>
    </lineage>
</organism>
<accession>A0AAN8IHR6</accession>
<dbReference type="EMBL" id="JAKLMC020000049">
    <property type="protein sequence ID" value="KAK5948337.1"/>
    <property type="molecule type" value="Genomic_DNA"/>
</dbReference>
<proteinExistence type="predicted"/>
<evidence type="ECO:0000313" key="8">
    <source>
        <dbReference type="Proteomes" id="UP001316803"/>
    </source>
</evidence>
<evidence type="ECO:0000256" key="3">
    <source>
        <dbReference type="ARBA" id="ARBA00022737"/>
    </source>
</evidence>
<evidence type="ECO:0000256" key="5">
    <source>
        <dbReference type="SAM" id="MobiDB-lite"/>
    </source>
</evidence>
<sequence>MSAPKINTGVSPARSPKTPVEALSAEQVQSLKDVFSLFDKDQSGSISTSELGDVMRSLGQNPTDAELQDMVNEVDTDQSGSIEFNEFMAMMATTIQPKDFAEETMAAFRVFDKDGSGTISAAELRDVMKSLGEDLTDAEIDEMIREADKDNNGTIDYEEFAKLLSP</sequence>
<evidence type="ECO:0000256" key="1">
    <source>
        <dbReference type="ARBA" id="ARBA00020786"/>
    </source>
</evidence>
<dbReference type="InterPro" id="IPR018247">
    <property type="entry name" value="EF_Hand_1_Ca_BS"/>
</dbReference>
<dbReference type="SUPFAM" id="SSF47473">
    <property type="entry name" value="EF-hand"/>
    <property type="match status" value="1"/>
</dbReference>
<feature type="domain" description="EF-hand" evidence="6">
    <location>
        <begin position="26"/>
        <end position="61"/>
    </location>
</feature>
<feature type="domain" description="EF-hand" evidence="6">
    <location>
        <begin position="99"/>
        <end position="134"/>
    </location>
</feature>
<dbReference type="CDD" id="cd00051">
    <property type="entry name" value="EFh"/>
    <property type="match status" value="1"/>
</dbReference>
<evidence type="ECO:0000256" key="2">
    <source>
        <dbReference type="ARBA" id="ARBA00022723"/>
    </source>
</evidence>
<protein>
    <recommendedName>
        <fullName evidence="1">Calmodulin</fullName>
    </recommendedName>
</protein>
<dbReference type="SMART" id="SM00054">
    <property type="entry name" value="EFh"/>
    <property type="match status" value="4"/>
</dbReference>
<feature type="domain" description="EF-hand" evidence="6">
    <location>
        <begin position="62"/>
        <end position="97"/>
    </location>
</feature>
<evidence type="ECO:0000259" key="6">
    <source>
        <dbReference type="PROSITE" id="PS50222"/>
    </source>
</evidence>
<keyword evidence="2" id="KW-0479">Metal-binding</keyword>
<comment type="caution">
    <text evidence="7">The sequence shown here is derived from an EMBL/GenBank/DDBJ whole genome shotgun (WGS) entry which is preliminary data.</text>
</comment>
<dbReference type="InterPro" id="IPR050230">
    <property type="entry name" value="CALM/Myosin/TropC-like"/>
</dbReference>
<dbReference type="InterPro" id="IPR011992">
    <property type="entry name" value="EF-hand-dom_pair"/>
</dbReference>
<dbReference type="AlphaFoldDB" id="A0AAN8IHR6"/>
<evidence type="ECO:0000313" key="7">
    <source>
        <dbReference type="EMBL" id="KAK5948337.1"/>
    </source>
</evidence>
<keyword evidence="4" id="KW-0106">Calcium</keyword>
<dbReference type="Gene3D" id="1.10.238.10">
    <property type="entry name" value="EF-hand"/>
    <property type="match status" value="3"/>
</dbReference>
<dbReference type="InterPro" id="IPR002048">
    <property type="entry name" value="EF_hand_dom"/>
</dbReference>
<keyword evidence="3" id="KW-0677">Repeat</keyword>
<feature type="region of interest" description="Disordered" evidence="5">
    <location>
        <begin position="1"/>
        <end position="20"/>
    </location>
</feature>
<dbReference type="PROSITE" id="PS00018">
    <property type="entry name" value="EF_HAND_1"/>
    <property type="match status" value="4"/>
</dbReference>
<dbReference type="Pfam" id="PF13499">
    <property type="entry name" value="EF-hand_7"/>
    <property type="match status" value="2"/>
</dbReference>
<gene>
    <name evidence="7" type="ORF">OHC33_010647</name>
</gene>
<dbReference type="Proteomes" id="UP001316803">
    <property type="component" value="Unassembled WGS sequence"/>
</dbReference>
<reference evidence="7 8" key="1">
    <citation type="submission" date="2022-12" db="EMBL/GenBank/DDBJ databases">
        <title>Genomic features and morphological characterization of a novel Knufia sp. strain isolated from spacecraft assembly facility.</title>
        <authorList>
            <person name="Teixeira M."/>
            <person name="Chander A.M."/>
            <person name="Stajich J.E."/>
            <person name="Venkateswaran K."/>
        </authorList>
    </citation>
    <scope>NUCLEOTIDE SEQUENCE [LARGE SCALE GENOMIC DNA]</scope>
    <source>
        <strain evidence="7 8">FJI-L2-BK-P2</strain>
    </source>
</reference>
<dbReference type="PANTHER" id="PTHR23048:SF0">
    <property type="entry name" value="CALMODULIN LIKE 3"/>
    <property type="match status" value="1"/>
</dbReference>
<dbReference type="FunFam" id="1.10.238.10:FF:000251">
    <property type="entry name" value="Calmodulin-related protein 97A"/>
    <property type="match status" value="1"/>
</dbReference>